<comment type="caution">
    <text evidence="9">The sequence shown here is derived from an EMBL/GenBank/DDBJ whole genome shotgun (WGS) entry which is preliminary data.</text>
</comment>
<dbReference type="Pfam" id="PF00479">
    <property type="entry name" value="G6PD_N"/>
    <property type="match status" value="1"/>
</dbReference>
<dbReference type="InterPro" id="IPR001282">
    <property type="entry name" value="G6P_DH"/>
</dbReference>
<feature type="binding site" evidence="7">
    <location>
        <position position="202"/>
    </location>
    <ligand>
        <name>substrate</name>
    </ligand>
</feature>
<dbReference type="AlphaFoldDB" id="A0A972VV79"/>
<feature type="binding site" evidence="7">
    <location>
        <position position="259"/>
    </location>
    <ligand>
        <name>substrate</name>
    </ligand>
</feature>
<dbReference type="InterPro" id="IPR036291">
    <property type="entry name" value="NAD(P)-bd_dom_sf"/>
</dbReference>
<feature type="domain" description="Cyclic nucleotide-binding" evidence="8">
    <location>
        <begin position="527"/>
        <end position="626"/>
    </location>
</feature>
<gene>
    <name evidence="7 9" type="primary">zwf</name>
    <name evidence="9" type="ORF">HQ497_05815</name>
</gene>
<evidence type="ECO:0000259" key="8">
    <source>
        <dbReference type="PROSITE" id="PS50042"/>
    </source>
</evidence>
<dbReference type="InterPro" id="IPR000595">
    <property type="entry name" value="cNMP-bd_dom"/>
</dbReference>
<dbReference type="SUPFAM" id="SSF51206">
    <property type="entry name" value="cAMP-binding domain-like"/>
    <property type="match status" value="1"/>
</dbReference>
<dbReference type="GO" id="GO:0009051">
    <property type="term" value="P:pentose-phosphate shunt, oxidative branch"/>
    <property type="evidence" value="ECO:0007669"/>
    <property type="project" value="TreeGrafter"/>
</dbReference>
<evidence type="ECO:0000256" key="5">
    <source>
        <dbReference type="ARBA" id="ARBA00023002"/>
    </source>
</evidence>
<feature type="binding site" evidence="7">
    <location>
        <position position="366"/>
    </location>
    <ligand>
        <name>substrate</name>
    </ligand>
</feature>
<feature type="binding site" evidence="7">
    <location>
        <position position="64"/>
    </location>
    <ligand>
        <name>NADP(+)</name>
        <dbReference type="ChEBI" id="CHEBI:58349"/>
    </ligand>
</feature>
<feature type="binding site" evidence="7">
    <location>
        <position position="240"/>
    </location>
    <ligand>
        <name>substrate</name>
    </ligand>
</feature>
<evidence type="ECO:0000256" key="1">
    <source>
        <dbReference type="ARBA" id="ARBA00004937"/>
    </source>
</evidence>
<name>A0A972VV79_9GAMM</name>
<dbReference type="GO" id="GO:0006006">
    <property type="term" value="P:glucose metabolic process"/>
    <property type="evidence" value="ECO:0007669"/>
    <property type="project" value="UniProtKB-KW"/>
</dbReference>
<dbReference type="InterPro" id="IPR018488">
    <property type="entry name" value="cNMP-bd_CS"/>
</dbReference>
<keyword evidence="5 7" id="KW-0560">Oxidoreductase</keyword>
<evidence type="ECO:0000313" key="9">
    <source>
        <dbReference type="EMBL" id="NQV64865.1"/>
    </source>
</evidence>
<proteinExistence type="inferred from homology"/>
<dbReference type="SMART" id="SM00100">
    <property type="entry name" value="cNMP"/>
    <property type="match status" value="1"/>
</dbReference>
<dbReference type="Gene3D" id="2.60.120.10">
    <property type="entry name" value="Jelly Rolls"/>
    <property type="match status" value="1"/>
</dbReference>
<dbReference type="PROSITE" id="PS50042">
    <property type="entry name" value="CNMP_BINDING_3"/>
    <property type="match status" value="1"/>
</dbReference>
<dbReference type="EMBL" id="JABMOJ010000215">
    <property type="protein sequence ID" value="NQV64865.1"/>
    <property type="molecule type" value="Genomic_DNA"/>
</dbReference>
<protein>
    <recommendedName>
        <fullName evidence="7">Glucose-6-phosphate 1-dehydrogenase</fullName>
        <shortName evidence="7">G6PD</shortName>
        <ecNumber evidence="7">1.1.1.49</ecNumber>
    </recommendedName>
</protein>
<feature type="binding site" evidence="7">
    <location>
        <position position="206"/>
    </location>
    <ligand>
        <name>substrate</name>
    </ligand>
</feature>
<comment type="similarity">
    <text evidence="2 7">Belongs to the glucose-6-phosphate dehydrogenase family.</text>
</comment>
<accession>A0A972VV79</accession>
<dbReference type="PROSITE" id="PS00069">
    <property type="entry name" value="G6P_DEHYDROGENASE"/>
    <property type="match status" value="1"/>
</dbReference>
<dbReference type="PANTHER" id="PTHR23429">
    <property type="entry name" value="GLUCOSE-6-PHOSPHATE 1-DEHYDROGENASE G6PD"/>
    <property type="match status" value="1"/>
</dbReference>
<dbReference type="GO" id="GO:0004345">
    <property type="term" value="F:glucose-6-phosphate dehydrogenase activity"/>
    <property type="evidence" value="ECO:0007669"/>
    <property type="project" value="UniProtKB-UniRule"/>
</dbReference>
<feature type="binding site" evidence="7">
    <location>
        <begin position="30"/>
        <end position="37"/>
    </location>
    <ligand>
        <name>NADP(+)</name>
        <dbReference type="ChEBI" id="CHEBI:58349"/>
    </ligand>
</feature>
<comment type="caution">
    <text evidence="7">Lacks conserved residue(s) required for the propagation of feature annotation.</text>
</comment>
<evidence type="ECO:0000313" key="10">
    <source>
        <dbReference type="Proteomes" id="UP000754644"/>
    </source>
</evidence>
<evidence type="ECO:0000256" key="6">
    <source>
        <dbReference type="ARBA" id="ARBA00023277"/>
    </source>
</evidence>
<dbReference type="SUPFAM" id="SSF55347">
    <property type="entry name" value="Glyceraldehyde-3-phosphate dehydrogenase-like, C-terminal domain"/>
    <property type="match status" value="1"/>
</dbReference>
<dbReference type="Gene3D" id="3.30.360.10">
    <property type="entry name" value="Dihydrodipicolinate Reductase, domain 2"/>
    <property type="match status" value="1"/>
</dbReference>
<comment type="catalytic activity">
    <reaction evidence="7">
        <text>D-glucose 6-phosphate + NADP(+) = 6-phospho-D-glucono-1,5-lactone + NADPH + H(+)</text>
        <dbReference type="Rhea" id="RHEA:15841"/>
        <dbReference type="ChEBI" id="CHEBI:15378"/>
        <dbReference type="ChEBI" id="CHEBI:57783"/>
        <dbReference type="ChEBI" id="CHEBI:57955"/>
        <dbReference type="ChEBI" id="CHEBI:58349"/>
        <dbReference type="ChEBI" id="CHEBI:61548"/>
        <dbReference type="EC" id="1.1.1.49"/>
    </reaction>
</comment>
<dbReference type="PANTHER" id="PTHR23429:SF0">
    <property type="entry name" value="GLUCOSE-6-PHOSPHATE 1-DEHYDROGENASE"/>
    <property type="match status" value="1"/>
</dbReference>
<keyword evidence="6 7" id="KW-0119">Carbohydrate metabolism</keyword>
<evidence type="ECO:0000256" key="4">
    <source>
        <dbReference type="ARBA" id="ARBA00022857"/>
    </source>
</evidence>
<dbReference type="Pfam" id="PF00027">
    <property type="entry name" value="cNMP_binding"/>
    <property type="match status" value="1"/>
</dbReference>
<keyword evidence="4 7" id="KW-0521">NADP</keyword>
<reference evidence="9" key="1">
    <citation type="submission" date="2020-05" db="EMBL/GenBank/DDBJ databases">
        <title>Sulfur intermediates as new biogeochemical hubs in an aquatic model microbial ecosystem.</title>
        <authorList>
            <person name="Vigneron A."/>
        </authorList>
    </citation>
    <scope>NUCLEOTIDE SEQUENCE</scope>
    <source>
        <strain evidence="9">Bin.250</strain>
    </source>
</reference>
<evidence type="ECO:0000256" key="3">
    <source>
        <dbReference type="ARBA" id="ARBA00022526"/>
    </source>
</evidence>
<dbReference type="Proteomes" id="UP000754644">
    <property type="component" value="Unassembled WGS sequence"/>
</dbReference>
<dbReference type="InterPro" id="IPR014710">
    <property type="entry name" value="RmlC-like_jellyroll"/>
</dbReference>
<keyword evidence="3 7" id="KW-0313">Glucose metabolism</keyword>
<evidence type="ECO:0000256" key="7">
    <source>
        <dbReference type="HAMAP-Rule" id="MF_00966"/>
    </source>
</evidence>
<dbReference type="InterPro" id="IPR022674">
    <property type="entry name" value="G6P_DH_NAD-bd"/>
</dbReference>
<dbReference type="EC" id="1.1.1.49" evidence="7"/>
<evidence type="ECO:0000256" key="2">
    <source>
        <dbReference type="ARBA" id="ARBA00009975"/>
    </source>
</evidence>
<dbReference type="InterPro" id="IPR022675">
    <property type="entry name" value="G6P_DH_C"/>
</dbReference>
<dbReference type="PRINTS" id="PR00079">
    <property type="entry name" value="G6PDHDRGNASE"/>
</dbReference>
<dbReference type="Pfam" id="PF02781">
    <property type="entry name" value="G6PD_C"/>
    <property type="match status" value="1"/>
</dbReference>
<dbReference type="SUPFAM" id="SSF51735">
    <property type="entry name" value="NAD(P)-binding Rossmann-fold domains"/>
    <property type="match status" value="1"/>
</dbReference>
<dbReference type="Gene3D" id="3.40.50.720">
    <property type="entry name" value="NAD(P)-binding Rossmann-like Domain"/>
    <property type="match status" value="1"/>
</dbReference>
<dbReference type="GO" id="GO:0050661">
    <property type="term" value="F:NADP binding"/>
    <property type="evidence" value="ECO:0007669"/>
    <property type="project" value="UniProtKB-UniRule"/>
</dbReference>
<dbReference type="GO" id="GO:0005829">
    <property type="term" value="C:cytosol"/>
    <property type="evidence" value="ECO:0007669"/>
    <property type="project" value="TreeGrafter"/>
</dbReference>
<dbReference type="InterPro" id="IPR018490">
    <property type="entry name" value="cNMP-bd_dom_sf"/>
</dbReference>
<sequence>MSDPRNPESLRACAEPLNPLSEPCVMVIFGASGDLTKRLLVPSLYNLACDNLLSPNFAVLGTGRSKISNEEFRSSMASEETGLRAFHTRNEFDEEACGELLERFYFESANIDVEGFTQLKQTVEALDKKYQAGGNVLFYFAMAPRFFGGLCENLYKAGFQEGDGWKRIIVEKPFGTNLQSALDLNDEILRYWREDQIYRVDHYLGKETVQNLLAFRFANGMFEPLWNKHHIDNIQFNVCEAVDVQGRGGYYDQSGVLRDMMQNHMFQMLSYICMEPPGSFDADSIRNEKAKLLESVRIYTDDEVRENVVRGQYGPSYDDQGAFSKPGYRDEDDVDPESKTETFAAAKLQIDNWRWEGVPIYLRSGKALWKRGTEIVIEFKKPPVKMFQGTGIEHLTSNRLVFHIQPFQGIELLFQAKTPGPTMQLQSVDMSFNYGDAFKASRYTGYEVMLYACSRGDATLFSRGDLVEAAWRIAQPLLDHWEATPAAEFPNYSRNSWGPKSAYELLERDGRRWFEVVTPDVLEESPMFKGADPLLLNAVILALRPATAAPGEIILQRGDVTTEMYFICRGEVEVLDVAGNVVNQLKDGNFFGEVGLLLSTARTADVRAKTLCDLFVLSKRDFSRILLDHPQFAESMLGVAKERYDLALSVAELLASGPEASA</sequence>
<organism evidence="9 10">
    <name type="scientific">SAR86 cluster bacterium</name>
    <dbReference type="NCBI Taxonomy" id="2030880"/>
    <lineage>
        <taxon>Bacteria</taxon>
        <taxon>Pseudomonadati</taxon>
        <taxon>Pseudomonadota</taxon>
        <taxon>Gammaproteobacteria</taxon>
        <taxon>SAR86 cluster</taxon>
    </lineage>
</organism>
<dbReference type="PROSITE" id="PS00889">
    <property type="entry name" value="CNMP_BINDING_2"/>
    <property type="match status" value="1"/>
</dbReference>
<dbReference type="HAMAP" id="MF_00966">
    <property type="entry name" value="G6PD"/>
    <property type="match status" value="1"/>
</dbReference>
<dbReference type="CDD" id="cd00038">
    <property type="entry name" value="CAP_ED"/>
    <property type="match status" value="1"/>
</dbReference>
<dbReference type="InterPro" id="IPR019796">
    <property type="entry name" value="G6P_DH_AS"/>
</dbReference>
<feature type="active site" description="Proton acceptor" evidence="7">
    <location>
        <position position="264"/>
    </location>
</feature>
<comment type="pathway">
    <text evidence="1 7">Carbohydrate degradation; pentose phosphate pathway; D-ribulose 5-phosphate from D-glucose 6-phosphate (oxidative stage): step 1/3.</text>
</comment>
<comment type="function">
    <text evidence="7">Catalyzes the oxidation of glucose 6-phosphate to 6-phosphogluconolactone.</text>
</comment>
<dbReference type="NCBIfam" id="TIGR00871">
    <property type="entry name" value="zwf"/>
    <property type="match status" value="1"/>
</dbReference>
<feature type="binding site" evidence="7">
    <location>
        <position position="172"/>
    </location>
    <ligand>
        <name>NADP(+)</name>
        <dbReference type="ChEBI" id="CHEBI:58349"/>
    </ligand>
</feature>